<evidence type="ECO:0000313" key="1">
    <source>
        <dbReference type="EMBL" id="TQR21036.1"/>
    </source>
</evidence>
<dbReference type="Proteomes" id="UP000316626">
    <property type="component" value="Unassembled WGS sequence"/>
</dbReference>
<proteinExistence type="predicted"/>
<name>A0A544TUB3_9BACI</name>
<evidence type="ECO:0000313" key="2">
    <source>
        <dbReference type="Proteomes" id="UP000316626"/>
    </source>
</evidence>
<dbReference type="EMBL" id="VDGI01000003">
    <property type="protein sequence ID" value="TQR21036.1"/>
    <property type="molecule type" value="Genomic_DNA"/>
</dbReference>
<dbReference type="AlphaFoldDB" id="A0A544TUB3"/>
<accession>A0A544TUB3</accession>
<keyword evidence="2" id="KW-1185">Reference proteome</keyword>
<protein>
    <submittedName>
        <fullName evidence="1">Uncharacterized protein</fullName>
    </submittedName>
</protein>
<dbReference type="OrthoDB" id="2860966at2"/>
<gene>
    <name evidence="1" type="ORF">FG384_05425</name>
</gene>
<organism evidence="1 2">
    <name type="scientific">Psychrobacillus vulpis</name>
    <dbReference type="NCBI Taxonomy" id="2325572"/>
    <lineage>
        <taxon>Bacteria</taxon>
        <taxon>Bacillati</taxon>
        <taxon>Bacillota</taxon>
        <taxon>Bacilli</taxon>
        <taxon>Bacillales</taxon>
        <taxon>Bacillaceae</taxon>
        <taxon>Psychrobacillus</taxon>
    </lineage>
</organism>
<sequence>MDMSELVKKVNASMDNLDLISARRLIEENIDLINENRHHLRSNARSMFDIVKNNTESVINTLNRKEMNVIYSINAYATKFDIRGLKLSIKNNPELLVRKDIQHYLNEDAKTILTGMKVISINE</sequence>
<comment type="caution">
    <text evidence="1">The sequence shown here is derived from an EMBL/GenBank/DDBJ whole genome shotgun (WGS) entry which is preliminary data.</text>
</comment>
<reference evidence="1 2" key="1">
    <citation type="submission" date="2019-06" db="EMBL/GenBank/DDBJ databases">
        <title>Psychrobacillus vulpis sp. nov., a new species isolated from feces of a red fox that inhabits in The Tablas de Daimiel Natural Park, Albacete, Spain.</title>
        <authorList>
            <person name="Rodriguez M."/>
            <person name="Reina J.C."/>
            <person name="Bejar V."/>
            <person name="Llamas I."/>
        </authorList>
    </citation>
    <scope>NUCLEOTIDE SEQUENCE [LARGE SCALE GENOMIC DNA]</scope>
    <source>
        <strain evidence="1 2">Z8</strain>
    </source>
</reference>